<evidence type="ECO:0000313" key="2">
    <source>
        <dbReference type="Proteomes" id="UP001139226"/>
    </source>
</evidence>
<proteinExistence type="predicted"/>
<evidence type="ECO:0000313" key="1">
    <source>
        <dbReference type="EMBL" id="MCH4822211.1"/>
    </source>
</evidence>
<dbReference type="Proteomes" id="UP001139226">
    <property type="component" value="Unassembled WGS sequence"/>
</dbReference>
<dbReference type="AlphaFoldDB" id="A0A9X1V1C4"/>
<dbReference type="RefSeq" id="WP_240712322.1">
    <property type="nucleotide sequence ID" value="NZ_JAKVTV010000001.1"/>
</dbReference>
<name>A0A9X1V1C4_9FLAO</name>
<comment type="caution">
    <text evidence="1">The sequence shown here is derived from an EMBL/GenBank/DDBJ whole genome shotgun (WGS) entry which is preliminary data.</text>
</comment>
<keyword evidence="2" id="KW-1185">Reference proteome</keyword>
<gene>
    <name evidence="1" type="ORF">ML462_03410</name>
</gene>
<reference evidence="1" key="1">
    <citation type="submission" date="2022-03" db="EMBL/GenBank/DDBJ databases">
        <title>Gramella crocea sp. nov., isolated from activated sludge of a seafood processing plant.</title>
        <authorList>
            <person name="Zhang X."/>
        </authorList>
    </citation>
    <scope>NUCLEOTIDE SEQUENCE</scope>
    <source>
        <strain evidence="1">YJ019</strain>
    </source>
</reference>
<dbReference type="EMBL" id="JAKVTV010000001">
    <property type="protein sequence ID" value="MCH4822211.1"/>
    <property type="molecule type" value="Genomic_DNA"/>
</dbReference>
<accession>A0A9X1V1C4</accession>
<sequence>MDKRAILIILICSFYFSYSYSQEYNKDFSQRPISELFSEQEIMTISLRYSNKDIKKETNDSTFISTYLKYKTGSPAWDSLEVRLRKRGQFRLKNCYYAPLKLKIKKKKSLETTFQGHKNLKLVLPCLAQRDMNDNVMKEYLAYKLYEIISPYHFKTRLVEINYEEDRGKKIKPHELKGFLVEDDKHVAERIGGKVIQTFIHPLNHAPKESVRNAFFQFMIGNTDYSTAYLHNCELILREGEIIPVPYDFDMAGMVNTSYATVSQINDEKLIIEDVTQRMYRGFKRNPNLLREVRLEFIENKTAILDEIEAHKEYFENNGEYDSVYDYIEGFFEILTNEKRFQSEILDMVRTN</sequence>
<organism evidence="1 2">
    <name type="scientific">Christiangramia lutea</name>
    <dbReference type="NCBI Taxonomy" id="1607951"/>
    <lineage>
        <taxon>Bacteria</taxon>
        <taxon>Pseudomonadati</taxon>
        <taxon>Bacteroidota</taxon>
        <taxon>Flavobacteriia</taxon>
        <taxon>Flavobacteriales</taxon>
        <taxon>Flavobacteriaceae</taxon>
        <taxon>Christiangramia</taxon>
    </lineage>
</organism>
<protein>
    <submittedName>
        <fullName evidence="1">Uncharacterized protein</fullName>
    </submittedName>
</protein>